<keyword evidence="2" id="KW-0812">Transmembrane</keyword>
<feature type="region of interest" description="Disordered" evidence="1">
    <location>
        <begin position="68"/>
        <end position="94"/>
    </location>
</feature>
<gene>
    <name evidence="3" type="ORF">QE109_12175</name>
</gene>
<evidence type="ECO:0000313" key="4">
    <source>
        <dbReference type="Proteomes" id="UP001158045"/>
    </source>
</evidence>
<sequence length="173" mass="18813">MFEKIKDFLYDISDIFLSLLIIGLIFFAVSWKISDTLSIDIDAPGTTVETEATTEGSSIVVTPVEPTEATIETSEGETSEGEPTENTTEVTTEAPTQPATQAGVLENFVVADGELGYTIGKHLEEQGFVYDSDDFVKRLIEMGYDSKLRAGTFKLSKTDSLDTIIKVLAGQGR</sequence>
<dbReference type="Proteomes" id="UP001158045">
    <property type="component" value="Unassembled WGS sequence"/>
</dbReference>
<accession>A0ABT6NET6</accession>
<keyword evidence="2" id="KW-0472">Membrane</keyword>
<proteinExistence type="predicted"/>
<reference evidence="3 4" key="1">
    <citation type="submission" date="2023-04" db="EMBL/GenBank/DDBJ databases">
        <title>Fusibacter bizertensis strain WBS, isolated from littoral bottom sediments of the Arctic seas - biochemical and genomic analysis.</title>
        <authorList>
            <person name="Brioukhanov A.L."/>
        </authorList>
    </citation>
    <scope>NUCLEOTIDE SEQUENCE [LARGE SCALE GENOMIC DNA]</scope>
    <source>
        <strain evidence="3 4">WBS</strain>
    </source>
</reference>
<keyword evidence="4" id="KW-1185">Reference proteome</keyword>
<name>A0ABT6NET6_9FIRM</name>
<dbReference type="RefSeq" id="WP_281094806.1">
    <property type="nucleotide sequence ID" value="NZ_JARYZI010000008.1"/>
</dbReference>
<evidence type="ECO:0000256" key="2">
    <source>
        <dbReference type="SAM" id="Phobius"/>
    </source>
</evidence>
<feature type="compositionally biased region" description="Acidic residues" evidence="1">
    <location>
        <begin position="74"/>
        <end position="83"/>
    </location>
</feature>
<dbReference type="Gene3D" id="3.30.1490.480">
    <property type="entry name" value="Endolytic murein transglycosylase"/>
    <property type="match status" value="1"/>
</dbReference>
<keyword evidence="2" id="KW-1133">Transmembrane helix</keyword>
<feature type="transmembrane region" description="Helical" evidence="2">
    <location>
        <begin position="12"/>
        <end position="31"/>
    </location>
</feature>
<evidence type="ECO:0000256" key="1">
    <source>
        <dbReference type="SAM" id="MobiDB-lite"/>
    </source>
</evidence>
<organism evidence="3 4">
    <name type="scientific">Fusibacter bizertensis</name>
    <dbReference type="NCBI Taxonomy" id="1488331"/>
    <lineage>
        <taxon>Bacteria</taxon>
        <taxon>Bacillati</taxon>
        <taxon>Bacillota</taxon>
        <taxon>Clostridia</taxon>
        <taxon>Eubacteriales</taxon>
        <taxon>Eubacteriales Family XII. Incertae Sedis</taxon>
        <taxon>Fusibacter</taxon>
    </lineage>
</organism>
<protein>
    <recommendedName>
        <fullName evidence="5">Endolytic transglycosylase MltG</fullName>
    </recommendedName>
</protein>
<evidence type="ECO:0008006" key="5">
    <source>
        <dbReference type="Google" id="ProtNLM"/>
    </source>
</evidence>
<dbReference type="EMBL" id="JARYZI010000008">
    <property type="protein sequence ID" value="MDH8678913.1"/>
    <property type="molecule type" value="Genomic_DNA"/>
</dbReference>
<comment type="caution">
    <text evidence="3">The sequence shown here is derived from an EMBL/GenBank/DDBJ whole genome shotgun (WGS) entry which is preliminary data.</text>
</comment>
<feature type="compositionally biased region" description="Low complexity" evidence="1">
    <location>
        <begin position="84"/>
        <end position="94"/>
    </location>
</feature>
<evidence type="ECO:0000313" key="3">
    <source>
        <dbReference type="EMBL" id="MDH8678913.1"/>
    </source>
</evidence>